<evidence type="ECO:0000313" key="8">
    <source>
        <dbReference type="Proteomes" id="UP001276564"/>
    </source>
</evidence>
<dbReference type="PANTHER" id="PTHR10342:SF274">
    <property type="entry name" value="ARYLSULFATASE B"/>
    <property type="match status" value="1"/>
</dbReference>
<dbReference type="EMBL" id="JAVIIP010000004">
    <property type="protein sequence ID" value="MDX8537931.1"/>
    <property type="molecule type" value="Genomic_DNA"/>
</dbReference>
<dbReference type="Proteomes" id="UP001276564">
    <property type="component" value="Unassembled WGS sequence"/>
</dbReference>
<accession>A0ABU5AKX0</accession>
<dbReference type="Gene3D" id="3.40.720.10">
    <property type="entry name" value="Alkaline Phosphatase, subunit A"/>
    <property type="match status" value="1"/>
</dbReference>
<dbReference type="PROSITE" id="PS00523">
    <property type="entry name" value="SULFATASE_1"/>
    <property type="match status" value="1"/>
</dbReference>
<evidence type="ECO:0000313" key="7">
    <source>
        <dbReference type="EMBL" id="MDX8537931.1"/>
    </source>
</evidence>
<dbReference type="PANTHER" id="PTHR10342">
    <property type="entry name" value="ARYLSULFATASE"/>
    <property type="match status" value="1"/>
</dbReference>
<organism evidence="7 8">
    <name type="scientific">Mesorhizobium abyssinicae</name>
    <dbReference type="NCBI Taxonomy" id="1209958"/>
    <lineage>
        <taxon>Bacteria</taxon>
        <taxon>Pseudomonadati</taxon>
        <taxon>Pseudomonadota</taxon>
        <taxon>Alphaproteobacteria</taxon>
        <taxon>Hyphomicrobiales</taxon>
        <taxon>Phyllobacteriaceae</taxon>
        <taxon>Mesorhizobium</taxon>
    </lineage>
</organism>
<name>A0ABU5AKX0_9HYPH</name>
<keyword evidence="5" id="KW-0325">Glycoprotein</keyword>
<evidence type="ECO:0000256" key="2">
    <source>
        <dbReference type="ARBA" id="ARBA00022723"/>
    </source>
</evidence>
<dbReference type="RefSeq" id="WP_127282670.1">
    <property type="nucleotide sequence ID" value="NZ_JAVIIP010000004.1"/>
</dbReference>
<dbReference type="Gene3D" id="3.30.1120.10">
    <property type="match status" value="1"/>
</dbReference>
<keyword evidence="3" id="KW-0378">Hydrolase</keyword>
<sequence length="501" mass="54642">MSNDRDFPAEAGTTNRITRRDALMAGTAAAVSRFAAPAGLSGALAGLAGVQVAAAQPSQPNIVFIVADDQGWKDVGYHGSDIKTPNIDKLATEGAKLEEYYVQPMCTPTRCALMTGRYPLRYGMQVGVVPAAGTYGLSLDETLLPQILRDAGYRTAMSGKWHLGHAKTAYWPKQRGFDSFYGATVGEIDHFKHSSHGVADWYRNNKPIKEPGFDNTLFGQEAVRVIKAHDQKKPLFLYLAFTAPHTPFQAPKEYLDRYKNITDENRRAYAAMISVIDDEVGNVVAALEKKGIRDNTLIVFMSDNGGVVNSMFTGDSKVEGKLPADNGPYRDGKGTLYEGGTRSVAFMNWPGKIKPGAFNGLMHVVDMLPTLAGLAGAKPGKDKPLDGMDMWPAISEGKPSPRTEIVYNVDPMVGAVREGDWKLVWAAALPQKIELFNLAQDKSEATNLADKNPDKVKELQARITELATQMKPPLLLLEAMRLTFFTPLVTPSPEEMFAAGD</sequence>
<dbReference type="InterPro" id="IPR047115">
    <property type="entry name" value="ARSB"/>
</dbReference>
<keyword evidence="4" id="KW-0106">Calcium</keyword>
<feature type="domain" description="Sulfatase N-terminal" evidence="6">
    <location>
        <begin position="60"/>
        <end position="377"/>
    </location>
</feature>
<evidence type="ECO:0000256" key="5">
    <source>
        <dbReference type="ARBA" id="ARBA00023180"/>
    </source>
</evidence>
<evidence type="ECO:0000256" key="4">
    <source>
        <dbReference type="ARBA" id="ARBA00022837"/>
    </source>
</evidence>
<dbReference type="InterPro" id="IPR006311">
    <property type="entry name" value="TAT_signal"/>
</dbReference>
<dbReference type="CDD" id="cd16029">
    <property type="entry name" value="4-S"/>
    <property type="match status" value="1"/>
</dbReference>
<evidence type="ECO:0000256" key="1">
    <source>
        <dbReference type="ARBA" id="ARBA00008779"/>
    </source>
</evidence>
<dbReference type="SUPFAM" id="SSF53649">
    <property type="entry name" value="Alkaline phosphatase-like"/>
    <property type="match status" value="1"/>
</dbReference>
<dbReference type="InterPro" id="IPR017850">
    <property type="entry name" value="Alkaline_phosphatase_core_sf"/>
</dbReference>
<protein>
    <submittedName>
        <fullName evidence="7">Arylsulfatase</fullName>
    </submittedName>
</protein>
<dbReference type="PROSITE" id="PS51318">
    <property type="entry name" value="TAT"/>
    <property type="match status" value="1"/>
</dbReference>
<gene>
    <name evidence="7" type="ORF">RFM23_09885</name>
</gene>
<keyword evidence="2" id="KW-0479">Metal-binding</keyword>
<keyword evidence="8" id="KW-1185">Reference proteome</keyword>
<dbReference type="Pfam" id="PF00884">
    <property type="entry name" value="Sulfatase"/>
    <property type="match status" value="1"/>
</dbReference>
<evidence type="ECO:0000259" key="6">
    <source>
        <dbReference type="Pfam" id="PF00884"/>
    </source>
</evidence>
<reference evidence="7 8" key="1">
    <citation type="submission" date="2023-08" db="EMBL/GenBank/DDBJ databases">
        <title>Implementing the SeqCode for naming new Mesorhizobium species isolated from Vachellia karroo root nodules.</title>
        <authorList>
            <person name="Van Lill M."/>
        </authorList>
    </citation>
    <scope>NUCLEOTIDE SEQUENCE [LARGE SCALE GENOMIC DNA]</scope>
    <source>
        <strain evidence="7 8">VK4B</strain>
    </source>
</reference>
<comment type="caution">
    <text evidence="7">The sequence shown here is derived from an EMBL/GenBank/DDBJ whole genome shotgun (WGS) entry which is preliminary data.</text>
</comment>
<dbReference type="InterPro" id="IPR000917">
    <property type="entry name" value="Sulfatase_N"/>
</dbReference>
<dbReference type="PROSITE" id="PS00149">
    <property type="entry name" value="SULFATASE_2"/>
    <property type="match status" value="1"/>
</dbReference>
<proteinExistence type="inferred from homology"/>
<dbReference type="InterPro" id="IPR024607">
    <property type="entry name" value="Sulfatase_CS"/>
</dbReference>
<evidence type="ECO:0000256" key="3">
    <source>
        <dbReference type="ARBA" id="ARBA00022801"/>
    </source>
</evidence>
<comment type="similarity">
    <text evidence="1">Belongs to the sulfatase family.</text>
</comment>